<evidence type="ECO:0000313" key="10">
    <source>
        <dbReference type="Proteomes" id="UP000019384"/>
    </source>
</evidence>
<evidence type="ECO:0000259" key="8">
    <source>
        <dbReference type="PROSITE" id="PS50850"/>
    </source>
</evidence>
<keyword evidence="5 7" id="KW-1133">Transmembrane helix</keyword>
<reference evidence="9" key="2">
    <citation type="submission" date="2014-02" db="EMBL/GenBank/DDBJ databases">
        <title>Complete DNA sequence of /Kuraishia capsulata/ illustrates novel genomic features among budding yeasts (/Saccharomycotina/).</title>
        <authorList>
            <person name="Morales L."/>
            <person name="Noel B."/>
            <person name="Porcel B."/>
            <person name="Marcet-Houben M."/>
            <person name="Hullo M-F."/>
            <person name="Sacerdot C."/>
            <person name="Tekaia F."/>
            <person name="Leh-Louis V."/>
            <person name="Despons L."/>
            <person name="Khanna V."/>
            <person name="Aury J-M."/>
            <person name="Barbe V."/>
            <person name="Couloux A."/>
            <person name="Labadie K."/>
            <person name="Pelletier E."/>
            <person name="Souciet J-L."/>
            <person name="Boekhout T."/>
            <person name="Gabaldon T."/>
            <person name="Wincker P."/>
            <person name="Dujon B."/>
        </authorList>
    </citation>
    <scope>NUCLEOTIDE SEQUENCE</scope>
    <source>
        <strain evidence="9">CBS 1993</strain>
    </source>
</reference>
<evidence type="ECO:0000256" key="3">
    <source>
        <dbReference type="ARBA" id="ARBA00022448"/>
    </source>
</evidence>
<feature type="transmembrane region" description="Helical" evidence="7">
    <location>
        <begin position="223"/>
        <end position="247"/>
    </location>
</feature>
<dbReference type="PRINTS" id="PR00171">
    <property type="entry name" value="SUGRTRNSPORT"/>
</dbReference>
<dbReference type="GO" id="GO:0016020">
    <property type="term" value="C:membrane"/>
    <property type="evidence" value="ECO:0007669"/>
    <property type="project" value="UniProtKB-SubCell"/>
</dbReference>
<keyword evidence="10" id="KW-1185">Reference proteome</keyword>
<dbReference type="EMBL" id="HG793128">
    <property type="protein sequence ID" value="CDK27157.1"/>
    <property type="molecule type" value="Genomic_DNA"/>
</dbReference>
<sequence length="391" mass="43179">MCASVHIAMLYVSRFIMGIGIGMIVMLIPLWQTEIAPPEARGLLVGIHGTMNIMGYSLCNWIDVGFYFCADKKANWRVPLAIQMLWPIILGCVIRYMPESPRWLIEHNQLSDAREVLQSLRPDLDDDNFKVMVEQIANENQHTSWRSLFTVPSYRKRLFVGFMAMIGGQATGTLVVTNYGPTIYGNLGFSSLDQLLLSAGYITSGVFLNLGCAFLLDVAGRKTLLMIGFAGAGCVAITLELVMVALYAGTNNVKGNDAAVFFIFFHILFYGGTTDATTYVYATEIWPTHIRSKGAALCTSGLFIGILAFTTGVQTAFNTIGWKYYLIFVCLSFINFWIVFFIFPETKGLSLEEIGALFGEDVNAVGGDILERGAPDTKLLSTVEIRETKSS</sequence>
<name>W6MPR7_9ASCO</name>
<proteinExistence type="inferred from homology"/>
<dbReference type="PANTHER" id="PTHR48022">
    <property type="entry name" value="PLASTIDIC GLUCOSE TRANSPORTER 4"/>
    <property type="match status" value="1"/>
</dbReference>
<keyword evidence="4 7" id="KW-0812">Transmembrane</keyword>
<evidence type="ECO:0000256" key="5">
    <source>
        <dbReference type="ARBA" id="ARBA00022989"/>
    </source>
</evidence>
<feature type="transmembrane region" description="Helical" evidence="7">
    <location>
        <begin position="196"/>
        <end position="216"/>
    </location>
</feature>
<feature type="transmembrane region" description="Helical" evidence="7">
    <location>
        <begin position="12"/>
        <end position="31"/>
    </location>
</feature>
<dbReference type="InterPro" id="IPR036259">
    <property type="entry name" value="MFS_trans_sf"/>
</dbReference>
<evidence type="ECO:0000256" key="1">
    <source>
        <dbReference type="ARBA" id="ARBA00004141"/>
    </source>
</evidence>
<dbReference type="SUPFAM" id="SSF103473">
    <property type="entry name" value="MFS general substrate transporter"/>
    <property type="match status" value="1"/>
</dbReference>
<dbReference type="PROSITE" id="PS50850">
    <property type="entry name" value="MFS"/>
    <property type="match status" value="1"/>
</dbReference>
<feature type="transmembrane region" description="Helical" evidence="7">
    <location>
        <begin position="43"/>
        <end position="68"/>
    </location>
</feature>
<feature type="transmembrane region" description="Helical" evidence="7">
    <location>
        <begin position="294"/>
        <end position="317"/>
    </location>
</feature>
<dbReference type="RefSeq" id="XP_022459153.1">
    <property type="nucleotide sequence ID" value="XM_022601518.1"/>
</dbReference>
<dbReference type="AlphaFoldDB" id="W6MPR7"/>
<comment type="subcellular location">
    <subcellularLocation>
        <location evidence="1">Membrane</location>
        <topology evidence="1">Multi-pass membrane protein</topology>
    </subcellularLocation>
</comment>
<evidence type="ECO:0000256" key="4">
    <source>
        <dbReference type="ARBA" id="ARBA00022692"/>
    </source>
</evidence>
<dbReference type="Pfam" id="PF00083">
    <property type="entry name" value="Sugar_tr"/>
    <property type="match status" value="1"/>
</dbReference>
<comment type="similarity">
    <text evidence="2">Belongs to the major facilitator superfamily. Sugar transporter (TC 2.A.1.1) family.</text>
</comment>
<evidence type="ECO:0000313" key="9">
    <source>
        <dbReference type="EMBL" id="CDK27157.1"/>
    </source>
</evidence>
<dbReference type="Gene3D" id="1.20.1250.20">
    <property type="entry name" value="MFS general substrate transporter like domains"/>
    <property type="match status" value="1"/>
</dbReference>
<dbReference type="InterPro" id="IPR003663">
    <property type="entry name" value="Sugar/inositol_transpt"/>
</dbReference>
<dbReference type="HOGENOM" id="CLU_001265_30_13_1"/>
<evidence type="ECO:0000256" key="6">
    <source>
        <dbReference type="ARBA" id="ARBA00023136"/>
    </source>
</evidence>
<dbReference type="GO" id="GO:0005351">
    <property type="term" value="F:carbohydrate:proton symporter activity"/>
    <property type="evidence" value="ECO:0007669"/>
    <property type="project" value="TreeGrafter"/>
</dbReference>
<dbReference type="InterPro" id="IPR050360">
    <property type="entry name" value="MFS_Sugar_Transporters"/>
</dbReference>
<organism evidence="9 10">
    <name type="scientific">Kuraishia capsulata CBS 1993</name>
    <dbReference type="NCBI Taxonomy" id="1382522"/>
    <lineage>
        <taxon>Eukaryota</taxon>
        <taxon>Fungi</taxon>
        <taxon>Dikarya</taxon>
        <taxon>Ascomycota</taxon>
        <taxon>Saccharomycotina</taxon>
        <taxon>Pichiomycetes</taxon>
        <taxon>Pichiales</taxon>
        <taxon>Pichiaceae</taxon>
        <taxon>Kuraishia</taxon>
    </lineage>
</organism>
<keyword evidence="3" id="KW-0813">Transport</keyword>
<dbReference type="Proteomes" id="UP000019384">
    <property type="component" value="Unassembled WGS sequence"/>
</dbReference>
<accession>W6MPR7</accession>
<dbReference type="GeneID" id="34520541"/>
<evidence type="ECO:0000256" key="7">
    <source>
        <dbReference type="SAM" id="Phobius"/>
    </source>
</evidence>
<reference evidence="9" key="1">
    <citation type="submission" date="2013-12" db="EMBL/GenBank/DDBJ databases">
        <authorList>
            <person name="Genoscope - CEA"/>
        </authorList>
    </citation>
    <scope>NUCLEOTIDE SEQUENCE</scope>
    <source>
        <strain evidence="9">CBS 1993</strain>
    </source>
</reference>
<dbReference type="PANTHER" id="PTHR48022:SF11">
    <property type="entry name" value="MONOSACCHARIDE TRANSPORTER (HXT8), PUTATIVE (AFU_ORTHOLOGUE AFUA_2G08120)-RELATED"/>
    <property type="match status" value="1"/>
</dbReference>
<dbReference type="InterPro" id="IPR005828">
    <property type="entry name" value="MFS_sugar_transport-like"/>
</dbReference>
<gene>
    <name evidence="9" type="ORF">KUCA_T00003134001</name>
</gene>
<feature type="transmembrane region" description="Helical" evidence="7">
    <location>
        <begin position="259"/>
        <end position="282"/>
    </location>
</feature>
<protein>
    <recommendedName>
        <fullName evidence="8">Major facilitator superfamily (MFS) profile domain-containing protein</fullName>
    </recommendedName>
</protein>
<feature type="transmembrane region" description="Helical" evidence="7">
    <location>
        <begin position="323"/>
        <end position="343"/>
    </location>
</feature>
<keyword evidence="6 7" id="KW-0472">Membrane</keyword>
<feature type="transmembrane region" description="Helical" evidence="7">
    <location>
        <begin position="158"/>
        <end position="176"/>
    </location>
</feature>
<dbReference type="InterPro" id="IPR020846">
    <property type="entry name" value="MFS_dom"/>
</dbReference>
<dbReference type="STRING" id="1382522.W6MPR7"/>
<feature type="domain" description="Major facilitator superfamily (MFS) profile" evidence="8">
    <location>
        <begin position="1"/>
        <end position="347"/>
    </location>
</feature>
<evidence type="ECO:0000256" key="2">
    <source>
        <dbReference type="ARBA" id="ARBA00010992"/>
    </source>
</evidence>
<dbReference type="OrthoDB" id="6133115at2759"/>